<evidence type="ECO:0000256" key="3">
    <source>
        <dbReference type="ARBA" id="ARBA00022723"/>
    </source>
</evidence>
<protein>
    <recommendedName>
        <fullName evidence="12">Cytochrome P450</fullName>
    </recommendedName>
</protein>
<evidence type="ECO:0000313" key="11">
    <source>
        <dbReference type="Proteomes" id="UP000242875"/>
    </source>
</evidence>
<dbReference type="AlphaFoldDB" id="A0A261Y0V9"/>
<dbReference type="PANTHER" id="PTHR24291">
    <property type="entry name" value="CYTOCHROME P450 FAMILY 4"/>
    <property type="match status" value="1"/>
</dbReference>
<keyword evidence="9" id="KW-0812">Transmembrane</keyword>
<dbReference type="SUPFAM" id="SSF48264">
    <property type="entry name" value="Cytochrome P450"/>
    <property type="match status" value="1"/>
</dbReference>
<keyword evidence="6 8" id="KW-0503">Monooxygenase</keyword>
<reference evidence="10 11" key="1">
    <citation type="journal article" date="2017" name="Mycologia">
        <title>Bifiguratus adelaidae, gen. et sp. nov., a new member of Mucoromycotina in endophytic and soil-dwelling habitats.</title>
        <authorList>
            <person name="Torres-Cruz T.J."/>
            <person name="Billingsley Tobias T.L."/>
            <person name="Almatruk M."/>
            <person name="Hesse C."/>
            <person name="Kuske C.R."/>
            <person name="Desiro A."/>
            <person name="Benucci G.M."/>
            <person name="Bonito G."/>
            <person name="Stajich J.E."/>
            <person name="Dunlap C."/>
            <person name="Arnold A.E."/>
            <person name="Porras-Alfaro A."/>
        </authorList>
    </citation>
    <scope>NUCLEOTIDE SEQUENCE [LARGE SCALE GENOMIC DNA]</scope>
    <source>
        <strain evidence="10 11">AZ0501</strain>
    </source>
</reference>
<evidence type="ECO:0000256" key="5">
    <source>
        <dbReference type="ARBA" id="ARBA00023004"/>
    </source>
</evidence>
<sequence>MASQFTTTMNMVASKLLQLDLTSNAWAHQLLPRLQSRRGAVCGVLGAVVIYQLLSVLLAAPGQFKAINRGKEFALILTGVSGPERRRKEVIPLLAKGEPAYFSSERGVYTLYVAEPKMARTILMRTGTFPHDMLGAMPKGSIFDKLVGTPSIVNSNGHIWKTHRKIASPAFRKSMPLQLFGKATLELFEEFKKANYKVDSSDYMERFTLDVIGRAAFDMTLNVMMTVFNAINLATAKFDPLLYRLSAKRRQAHADLDTFLSTIDDVIAKKRATLSSDIARSDEEDAEKDLLTMILEANNDEGDDGQKLTDEEVKSNIITFFVAGHETTSNALNFAMYHLSQNPTWSKLHPTGRIFKTKQEQKMTIAIMGDEPRDIIPTNEQLQKLRYINQNIQEVLRLDPSALATTSRETLEDTEVGGRVITKGTKVTLDVWSLHHNPCVWEDPERFNPDRFAPEGEFEKLDNFAYLPFSHGSRQCIGMNFSLAEQRVFLLMFLRKFEVKLAPNNIHKDGLIYNDKLLANGCDHMLIELKPRY</sequence>
<proteinExistence type="inferred from homology"/>
<dbReference type="Proteomes" id="UP000242875">
    <property type="component" value="Unassembled WGS sequence"/>
</dbReference>
<dbReference type="InterPro" id="IPR001128">
    <property type="entry name" value="Cyt_P450"/>
</dbReference>
<dbReference type="InterPro" id="IPR036396">
    <property type="entry name" value="Cyt_P450_sf"/>
</dbReference>
<dbReference type="GO" id="GO:0020037">
    <property type="term" value="F:heme binding"/>
    <property type="evidence" value="ECO:0007669"/>
    <property type="project" value="InterPro"/>
</dbReference>
<dbReference type="InterPro" id="IPR017972">
    <property type="entry name" value="Cyt_P450_CS"/>
</dbReference>
<keyword evidence="2 7" id="KW-0349">Heme</keyword>
<comment type="similarity">
    <text evidence="1 8">Belongs to the cytochrome P450 family.</text>
</comment>
<dbReference type="InterPro" id="IPR002401">
    <property type="entry name" value="Cyt_P450_E_grp-I"/>
</dbReference>
<dbReference type="GO" id="GO:0004497">
    <property type="term" value="F:monooxygenase activity"/>
    <property type="evidence" value="ECO:0007669"/>
    <property type="project" value="UniProtKB-KW"/>
</dbReference>
<feature type="binding site" description="axial binding residue" evidence="7">
    <location>
        <position position="476"/>
    </location>
    <ligand>
        <name>heme</name>
        <dbReference type="ChEBI" id="CHEBI:30413"/>
    </ligand>
    <ligandPart>
        <name>Fe</name>
        <dbReference type="ChEBI" id="CHEBI:18248"/>
    </ligandPart>
</feature>
<accession>A0A261Y0V9</accession>
<keyword evidence="3 7" id="KW-0479">Metal-binding</keyword>
<feature type="transmembrane region" description="Helical" evidence="9">
    <location>
        <begin position="39"/>
        <end position="60"/>
    </location>
</feature>
<organism evidence="10 11">
    <name type="scientific">Bifiguratus adelaidae</name>
    <dbReference type="NCBI Taxonomy" id="1938954"/>
    <lineage>
        <taxon>Eukaryota</taxon>
        <taxon>Fungi</taxon>
        <taxon>Fungi incertae sedis</taxon>
        <taxon>Mucoromycota</taxon>
        <taxon>Mucoromycotina</taxon>
        <taxon>Endogonomycetes</taxon>
        <taxon>Endogonales</taxon>
        <taxon>Endogonales incertae sedis</taxon>
        <taxon>Bifiguratus</taxon>
    </lineage>
</organism>
<dbReference type="PRINTS" id="PR00385">
    <property type="entry name" value="P450"/>
</dbReference>
<dbReference type="PANTHER" id="PTHR24291:SF50">
    <property type="entry name" value="BIFUNCTIONAL ALBAFLAVENONE MONOOXYGENASE_TERPENE SYNTHASE"/>
    <property type="match status" value="1"/>
</dbReference>
<dbReference type="InterPro" id="IPR050196">
    <property type="entry name" value="Cytochrome_P450_Monoox"/>
</dbReference>
<dbReference type="EMBL" id="MVBO01000047">
    <property type="protein sequence ID" value="OZJ04259.1"/>
    <property type="molecule type" value="Genomic_DNA"/>
</dbReference>
<dbReference type="Pfam" id="PF00067">
    <property type="entry name" value="p450"/>
    <property type="match status" value="1"/>
</dbReference>
<evidence type="ECO:0000256" key="2">
    <source>
        <dbReference type="ARBA" id="ARBA00022617"/>
    </source>
</evidence>
<comment type="caution">
    <text evidence="10">The sequence shown here is derived from an EMBL/GenBank/DDBJ whole genome shotgun (WGS) entry which is preliminary data.</text>
</comment>
<evidence type="ECO:0000256" key="4">
    <source>
        <dbReference type="ARBA" id="ARBA00023002"/>
    </source>
</evidence>
<evidence type="ECO:0000256" key="6">
    <source>
        <dbReference type="ARBA" id="ARBA00023033"/>
    </source>
</evidence>
<dbReference type="GO" id="GO:0016705">
    <property type="term" value="F:oxidoreductase activity, acting on paired donors, with incorporation or reduction of molecular oxygen"/>
    <property type="evidence" value="ECO:0007669"/>
    <property type="project" value="InterPro"/>
</dbReference>
<evidence type="ECO:0000256" key="9">
    <source>
        <dbReference type="SAM" id="Phobius"/>
    </source>
</evidence>
<evidence type="ECO:0000256" key="1">
    <source>
        <dbReference type="ARBA" id="ARBA00010617"/>
    </source>
</evidence>
<evidence type="ECO:0000313" key="10">
    <source>
        <dbReference type="EMBL" id="OZJ04259.1"/>
    </source>
</evidence>
<dbReference type="PRINTS" id="PR00463">
    <property type="entry name" value="EP450I"/>
</dbReference>
<dbReference type="PROSITE" id="PS00086">
    <property type="entry name" value="CYTOCHROME_P450"/>
    <property type="match status" value="1"/>
</dbReference>
<dbReference type="OrthoDB" id="1470350at2759"/>
<keyword evidence="4 8" id="KW-0560">Oxidoreductase</keyword>
<dbReference type="Gene3D" id="1.10.630.10">
    <property type="entry name" value="Cytochrome P450"/>
    <property type="match status" value="1"/>
</dbReference>
<keyword evidence="5 7" id="KW-0408">Iron</keyword>
<dbReference type="GO" id="GO:0005506">
    <property type="term" value="F:iron ion binding"/>
    <property type="evidence" value="ECO:0007669"/>
    <property type="project" value="InterPro"/>
</dbReference>
<keyword evidence="9" id="KW-0472">Membrane</keyword>
<name>A0A261Y0V9_9FUNG</name>
<gene>
    <name evidence="10" type="ORF">BZG36_02468</name>
</gene>
<comment type="cofactor">
    <cofactor evidence="7">
        <name>heme</name>
        <dbReference type="ChEBI" id="CHEBI:30413"/>
    </cofactor>
</comment>
<evidence type="ECO:0000256" key="7">
    <source>
        <dbReference type="PIRSR" id="PIRSR602401-1"/>
    </source>
</evidence>
<evidence type="ECO:0000256" key="8">
    <source>
        <dbReference type="RuleBase" id="RU000461"/>
    </source>
</evidence>
<evidence type="ECO:0008006" key="12">
    <source>
        <dbReference type="Google" id="ProtNLM"/>
    </source>
</evidence>
<keyword evidence="11" id="KW-1185">Reference proteome</keyword>
<keyword evidence="9" id="KW-1133">Transmembrane helix</keyword>